<evidence type="ECO:0000256" key="1">
    <source>
        <dbReference type="ARBA" id="ARBA00022737"/>
    </source>
</evidence>
<reference evidence="4 5" key="1">
    <citation type="submission" date="2018-11" db="EMBL/GenBank/DDBJ databases">
        <title>Genomic Encyclopedia of Type Strains, Phase IV (KMG-IV): sequencing the most valuable type-strain genomes for metagenomic binning, comparative biology and taxonomic classification.</title>
        <authorList>
            <person name="Goeker M."/>
        </authorList>
    </citation>
    <scope>NUCLEOTIDE SEQUENCE [LARGE SCALE GENOMIC DNA]</scope>
    <source>
        <strain evidence="4 5">DSM 27238</strain>
    </source>
</reference>
<dbReference type="SMART" id="SM00028">
    <property type="entry name" value="TPR"/>
    <property type="match status" value="3"/>
</dbReference>
<keyword evidence="5" id="KW-1185">Reference proteome</keyword>
<organism evidence="4 5">
    <name type="scientific">Vespertiliibacter pulmonis</name>
    <dbReference type="NCBI Taxonomy" id="1443036"/>
    <lineage>
        <taxon>Bacteria</taxon>
        <taxon>Pseudomonadati</taxon>
        <taxon>Pseudomonadota</taxon>
        <taxon>Gammaproteobacteria</taxon>
        <taxon>Pasteurellales</taxon>
        <taxon>Pasteurellaceae</taxon>
        <taxon>Vespertiliibacter</taxon>
    </lineage>
</organism>
<dbReference type="InterPro" id="IPR013105">
    <property type="entry name" value="TPR_2"/>
</dbReference>
<dbReference type="OrthoDB" id="9814042at2"/>
<dbReference type="NCBIfam" id="TIGR02521">
    <property type="entry name" value="type_IV_pilW"/>
    <property type="match status" value="1"/>
</dbReference>
<name>A0A3N4VM06_9PAST</name>
<gene>
    <name evidence="4" type="ORF">EDC46_1629</name>
</gene>
<comment type="caution">
    <text evidence="4">The sequence shown here is derived from an EMBL/GenBank/DDBJ whole genome shotgun (WGS) entry which is preliminary data.</text>
</comment>
<keyword evidence="2 3" id="KW-0802">TPR repeat</keyword>
<protein>
    <submittedName>
        <fullName evidence="4">Type IV pilus assembly protein PilF</fullName>
    </submittedName>
</protein>
<dbReference type="SUPFAM" id="SSF48452">
    <property type="entry name" value="TPR-like"/>
    <property type="match status" value="1"/>
</dbReference>
<dbReference type="EMBL" id="RKQP01000006">
    <property type="protein sequence ID" value="RPE80809.1"/>
    <property type="molecule type" value="Genomic_DNA"/>
</dbReference>
<feature type="repeat" description="TPR" evidence="3">
    <location>
        <begin position="39"/>
        <end position="72"/>
    </location>
</feature>
<accession>A0A3N4VM06</accession>
<dbReference type="InterPro" id="IPR013360">
    <property type="entry name" value="Pilus_4_PilW"/>
</dbReference>
<dbReference type="Pfam" id="PF13424">
    <property type="entry name" value="TPR_12"/>
    <property type="match status" value="1"/>
</dbReference>
<keyword evidence="1" id="KW-0677">Repeat</keyword>
<evidence type="ECO:0000256" key="3">
    <source>
        <dbReference type="PROSITE-ProRule" id="PRU00339"/>
    </source>
</evidence>
<dbReference type="AlphaFoldDB" id="A0A3N4VM06"/>
<dbReference type="Proteomes" id="UP000281691">
    <property type="component" value="Unassembled WGS sequence"/>
</dbReference>
<evidence type="ECO:0000256" key="2">
    <source>
        <dbReference type="ARBA" id="ARBA00022803"/>
    </source>
</evidence>
<dbReference type="Pfam" id="PF07719">
    <property type="entry name" value="TPR_2"/>
    <property type="match status" value="1"/>
</dbReference>
<evidence type="ECO:0000313" key="5">
    <source>
        <dbReference type="Proteomes" id="UP000281691"/>
    </source>
</evidence>
<proteinExistence type="predicted"/>
<dbReference type="Gene3D" id="1.25.40.10">
    <property type="entry name" value="Tetratricopeptide repeat domain"/>
    <property type="match status" value="1"/>
</dbReference>
<dbReference type="RefSeq" id="WP_124211748.1">
    <property type="nucleotide sequence ID" value="NZ_CP016615.1"/>
</dbReference>
<dbReference type="InterPro" id="IPR011990">
    <property type="entry name" value="TPR-like_helical_dom_sf"/>
</dbReference>
<dbReference type="InterPro" id="IPR019734">
    <property type="entry name" value="TPR_rpt"/>
</dbReference>
<dbReference type="PROSITE" id="PS50005">
    <property type="entry name" value="TPR"/>
    <property type="match status" value="1"/>
</dbReference>
<sequence>MKIAIFLRYLTACIVLCYLSGCVNSISSEQREFNHSQAVKARVNLALAYLEQNDYPKAKENIDRAIKHDSNDYLPYSVQAYYYQQIGEPQNAEASYQQALELSKTQSLDKHPRPDVRNNYGTFLCKQGKFDAADIQFEQALKSQSHYYHQADTLENRILCALQAKNNEKLVQFLNQLEKLDQTRARELKKLLP</sequence>
<evidence type="ECO:0000313" key="4">
    <source>
        <dbReference type="EMBL" id="RPE80809.1"/>
    </source>
</evidence>